<accession>A0ACB7PH67</accession>
<keyword evidence="2" id="KW-1185">Reference proteome</keyword>
<keyword evidence="1" id="KW-0418">Kinase</keyword>
<sequence>MSSLIKWTKQLLRRAPLTPLKFPTAGFQVVDDSEILEEERFTEFAAGQYYPVQIGDVYASKYQVLGKLGFGTTSTVWLARNLEKHKHVALKVFTRDGRSADEFEIYEKIRKAATSHHPGRHHVRTALDLFTLSRQGSDHQCLVQMPMWDSWKDLLRRNSAGRYTEILLKTSLQQLLFALDYLHTECRVVHTDIKADNILHEIADEQILEAFTTAELETPSRRKFVNGVPVYESRGFDLPKVFGGVVLSDFGSAVYGDEKRKYDCQPNVYRSPEVMLEMDWSYPIDIWNVGAMIWDVFQDKHMFYGYDREKKYYTTRAHLAEVIELLGPPPLDLVQRGSRSPEFFTEDGKSHPLAVPFRVPVIYLFCGAGLGKWKADIPITEGRRSLEESEENLEGDNKKEFLTFMRKMLQWRPEDRMTAGELLEDPWLNRY</sequence>
<name>A0ACB7PH67_9PEZI</name>
<proteinExistence type="predicted"/>
<organism evidence="1 2">
    <name type="scientific">Chaetomium tenue</name>
    <dbReference type="NCBI Taxonomy" id="1854479"/>
    <lineage>
        <taxon>Eukaryota</taxon>
        <taxon>Fungi</taxon>
        <taxon>Dikarya</taxon>
        <taxon>Ascomycota</taxon>
        <taxon>Pezizomycotina</taxon>
        <taxon>Sordariomycetes</taxon>
        <taxon>Sordariomycetidae</taxon>
        <taxon>Sordariales</taxon>
        <taxon>Chaetomiaceae</taxon>
        <taxon>Chaetomium</taxon>
    </lineage>
</organism>
<reference evidence="1 2" key="1">
    <citation type="journal article" date="2021" name="Nat. Commun.">
        <title>Genetic determinants of endophytism in the Arabidopsis root mycobiome.</title>
        <authorList>
            <person name="Mesny F."/>
            <person name="Miyauchi S."/>
            <person name="Thiergart T."/>
            <person name="Pickel B."/>
            <person name="Atanasova L."/>
            <person name="Karlsson M."/>
            <person name="Huettel B."/>
            <person name="Barry K.W."/>
            <person name="Haridas S."/>
            <person name="Chen C."/>
            <person name="Bauer D."/>
            <person name="Andreopoulos W."/>
            <person name="Pangilinan J."/>
            <person name="LaButti K."/>
            <person name="Riley R."/>
            <person name="Lipzen A."/>
            <person name="Clum A."/>
            <person name="Drula E."/>
            <person name="Henrissat B."/>
            <person name="Kohler A."/>
            <person name="Grigoriev I.V."/>
            <person name="Martin F.M."/>
            <person name="Hacquard S."/>
        </authorList>
    </citation>
    <scope>NUCLEOTIDE SEQUENCE [LARGE SCALE GENOMIC DNA]</scope>
    <source>
        <strain evidence="1 2">MPI-SDFR-AT-0079</strain>
    </source>
</reference>
<evidence type="ECO:0000313" key="2">
    <source>
        <dbReference type="Proteomes" id="UP000724584"/>
    </source>
</evidence>
<comment type="caution">
    <text evidence="1">The sequence shown here is derived from an EMBL/GenBank/DDBJ whole genome shotgun (WGS) entry which is preliminary data.</text>
</comment>
<dbReference type="Proteomes" id="UP000724584">
    <property type="component" value="Unassembled WGS sequence"/>
</dbReference>
<dbReference type="EMBL" id="JAGIZQ010000002">
    <property type="protein sequence ID" value="KAH6641285.1"/>
    <property type="molecule type" value="Genomic_DNA"/>
</dbReference>
<keyword evidence="1" id="KW-0808">Transferase</keyword>
<evidence type="ECO:0000313" key="1">
    <source>
        <dbReference type="EMBL" id="KAH6641285.1"/>
    </source>
</evidence>
<protein>
    <submittedName>
        <fullName evidence="1">CMGC protein kinase</fullName>
    </submittedName>
</protein>
<gene>
    <name evidence="1" type="ORF">F5144DRAFT_126907</name>
</gene>